<accession>A0A178VFA8</accession>
<keyword evidence="1" id="KW-1133">Transmembrane helix</keyword>
<keyword evidence="1" id="KW-0472">Membrane</keyword>
<feature type="domain" description="DUF7953" evidence="2">
    <location>
        <begin position="32"/>
        <end position="87"/>
    </location>
</feature>
<gene>
    <name evidence="3" type="ordered locus">AXX17_At3g47880</name>
</gene>
<evidence type="ECO:0000256" key="1">
    <source>
        <dbReference type="SAM" id="Phobius"/>
    </source>
</evidence>
<organism evidence="3 4">
    <name type="scientific">Arabidopsis thaliana</name>
    <name type="common">Mouse-ear cress</name>
    <dbReference type="NCBI Taxonomy" id="3702"/>
    <lineage>
        <taxon>Eukaryota</taxon>
        <taxon>Viridiplantae</taxon>
        <taxon>Streptophyta</taxon>
        <taxon>Embryophyta</taxon>
        <taxon>Tracheophyta</taxon>
        <taxon>Spermatophyta</taxon>
        <taxon>Magnoliopsida</taxon>
        <taxon>eudicotyledons</taxon>
        <taxon>Gunneridae</taxon>
        <taxon>Pentapetalae</taxon>
        <taxon>rosids</taxon>
        <taxon>malvids</taxon>
        <taxon>Brassicales</taxon>
        <taxon>Brassicaceae</taxon>
        <taxon>Camelineae</taxon>
        <taxon>Arabidopsis</taxon>
    </lineage>
</organism>
<protein>
    <recommendedName>
        <fullName evidence="2">DUF7953 domain-containing protein</fullName>
    </recommendedName>
</protein>
<keyword evidence="1" id="KW-0812">Transmembrane</keyword>
<evidence type="ECO:0000259" key="2">
    <source>
        <dbReference type="Pfam" id="PF25829"/>
    </source>
</evidence>
<dbReference type="AlphaFoldDB" id="A0A178VFA8"/>
<dbReference type="PANTHER" id="PTHR33780">
    <property type="entry name" value="EXPRESSED PROTEIN"/>
    <property type="match status" value="1"/>
</dbReference>
<dbReference type="PANTHER" id="PTHR33780:SF3">
    <property type="entry name" value="EXPRESSED PROTEIN"/>
    <property type="match status" value="1"/>
</dbReference>
<reference evidence="4" key="1">
    <citation type="journal article" date="2016" name="Proc. Natl. Acad. Sci. U.S.A.">
        <title>Chromosome-level assembly of Arabidopsis thaliana Ler reveals the extent of translocation and inversion polymorphisms.</title>
        <authorList>
            <person name="Zapata L."/>
            <person name="Ding J."/>
            <person name="Willing E.M."/>
            <person name="Hartwig B."/>
            <person name="Bezdan D."/>
            <person name="Jiao W.B."/>
            <person name="Patel V."/>
            <person name="Velikkakam James G."/>
            <person name="Koornneef M."/>
            <person name="Ossowski S."/>
            <person name="Schneeberger K."/>
        </authorList>
    </citation>
    <scope>NUCLEOTIDE SEQUENCE [LARGE SCALE GENOMIC DNA]</scope>
    <source>
        <strain evidence="4">cv. Landsberg erecta</strain>
    </source>
</reference>
<dbReference type="EMBL" id="LUHQ01000003">
    <property type="protein sequence ID" value="OAP04464.1"/>
    <property type="molecule type" value="Genomic_DNA"/>
</dbReference>
<proteinExistence type="predicted"/>
<dbReference type="ExpressionAtlas" id="A0A178VFA8">
    <property type="expression patterns" value="baseline and differential"/>
</dbReference>
<dbReference type="InterPro" id="IPR057713">
    <property type="entry name" value="DUF7953"/>
</dbReference>
<dbReference type="Proteomes" id="UP000078284">
    <property type="component" value="Chromosome 3"/>
</dbReference>
<dbReference type="Pfam" id="PF25829">
    <property type="entry name" value="DUF7953"/>
    <property type="match status" value="2"/>
</dbReference>
<sequence>MSIQIPSASWDFRGFLLCFIFFSSFPGTILTQEVTLDSVQIFTTHDWFSTKPTVFFQCKGENKTVLPDVKRTNVSYSFNGEESWQVWIWFWLLNLLQNLDLSFEMVEGFFICEIYLTCKQIGCLMLKPLTELQGTKCKRCGIYEDDPLKYDTFDEWELCPSDFTAEGSYKRFKEKEFNATFLCHGCSQVGAGSNKESGTEKEEQKSGMHPGIVVLIVVLLLGVVAVGLLVGYKYWRKKKRQQEQARFLKLFEDGDDIEDELGLENTL</sequence>
<name>A0A178VFA8_ARATH</name>
<feature type="transmembrane region" description="Helical" evidence="1">
    <location>
        <begin position="211"/>
        <end position="232"/>
    </location>
</feature>
<feature type="domain" description="DUF7953" evidence="2">
    <location>
        <begin position="126"/>
        <end position="184"/>
    </location>
</feature>
<evidence type="ECO:0000313" key="3">
    <source>
        <dbReference type="EMBL" id="OAP04464.1"/>
    </source>
</evidence>
<evidence type="ECO:0000313" key="4">
    <source>
        <dbReference type="Proteomes" id="UP000078284"/>
    </source>
</evidence>
<comment type="caution">
    <text evidence="3">The sequence shown here is derived from an EMBL/GenBank/DDBJ whole genome shotgun (WGS) entry which is preliminary data.</text>
</comment>